<dbReference type="GO" id="GO:0030154">
    <property type="term" value="P:cell differentiation"/>
    <property type="evidence" value="ECO:0007669"/>
    <property type="project" value="InterPro"/>
</dbReference>
<evidence type="ECO:0000256" key="2">
    <source>
        <dbReference type="SAM" id="MobiDB-lite"/>
    </source>
</evidence>
<dbReference type="EMBL" id="GL193228">
    <property type="protein sequence ID" value="EFB17892.1"/>
    <property type="molecule type" value="Genomic_DNA"/>
</dbReference>
<organism evidence="3">
    <name type="scientific">Ailuropoda melanoleuca</name>
    <name type="common">Giant panda</name>
    <dbReference type="NCBI Taxonomy" id="9646"/>
    <lineage>
        <taxon>Eukaryota</taxon>
        <taxon>Metazoa</taxon>
        <taxon>Chordata</taxon>
        <taxon>Craniata</taxon>
        <taxon>Vertebrata</taxon>
        <taxon>Euteleostomi</taxon>
        <taxon>Mammalia</taxon>
        <taxon>Eutheria</taxon>
        <taxon>Laurasiatheria</taxon>
        <taxon>Carnivora</taxon>
        <taxon>Caniformia</taxon>
        <taxon>Ursidae</taxon>
        <taxon>Ailuropoda</taxon>
    </lineage>
</organism>
<feature type="region of interest" description="Disordered" evidence="2">
    <location>
        <begin position="1"/>
        <end position="33"/>
    </location>
</feature>
<dbReference type="Pfam" id="PF15060">
    <property type="entry name" value="PPDFL"/>
    <property type="match status" value="1"/>
</dbReference>
<reference evidence="3" key="1">
    <citation type="journal article" date="2010" name="Nature">
        <title>The sequence and de novo assembly of the giant panda genome.</title>
        <authorList>
            <person name="Li R."/>
            <person name="Fan W."/>
            <person name="Tian G."/>
            <person name="Zhu H."/>
            <person name="He L."/>
            <person name="Cai J."/>
            <person name="Huang Q."/>
            <person name="Cai Q."/>
            <person name="Li B."/>
            <person name="Bai Y."/>
            <person name="Zhang Z."/>
            <person name="Zhang Y."/>
            <person name="Wang W."/>
            <person name="Li J."/>
            <person name="Wei F."/>
            <person name="Li H."/>
            <person name="Jian M."/>
            <person name="Li J."/>
            <person name="Zhang Z."/>
            <person name="Nielsen R."/>
            <person name="Li D."/>
            <person name="Gu W."/>
            <person name="Yang Z."/>
            <person name="Xuan Z."/>
            <person name="Ryder O.A."/>
            <person name="Leung F.C."/>
            <person name="Zhou Y."/>
            <person name="Cao J."/>
            <person name="Sun X."/>
            <person name="Fu Y."/>
            <person name="Fang X."/>
            <person name="Guo X."/>
            <person name="Wang B."/>
            <person name="Hou R."/>
            <person name="Shen F."/>
            <person name="Mu B."/>
            <person name="Ni P."/>
            <person name="Lin R."/>
            <person name="Qian W."/>
            <person name="Wang G."/>
            <person name="Yu C."/>
            <person name="Nie W."/>
            <person name="Wang J."/>
            <person name="Wu Z."/>
            <person name="Liang H."/>
            <person name="Min J."/>
            <person name="Wu Q."/>
            <person name="Cheng S."/>
            <person name="Ruan J."/>
            <person name="Wang M."/>
            <person name="Shi Z."/>
            <person name="Wen M."/>
            <person name="Liu B."/>
            <person name="Ren X."/>
            <person name="Zheng H."/>
            <person name="Dong D."/>
            <person name="Cook K."/>
            <person name="Shan G."/>
            <person name="Zhang H."/>
            <person name="Kosiol C."/>
            <person name="Xie X."/>
            <person name="Lu Z."/>
            <person name="Zheng H."/>
            <person name="Li Y."/>
            <person name="Steiner C.C."/>
            <person name="Lam T.T."/>
            <person name="Lin S."/>
            <person name="Zhang Q."/>
            <person name="Li G."/>
            <person name="Tian J."/>
            <person name="Gong T."/>
            <person name="Liu H."/>
            <person name="Zhang D."/>
            <person name="Fang L."/>
            <person name="Ye C."/>
            <person name="Zhang J."/>
            <person name="Hu W."/>
            <person name="Xu A."/>
            <person name="Ren Y."/>
            <person name="Zhang G."/>
            <person name="Bruford M.W."/>
            <person name="Li Q."/>
            <person name="Ma L."/>
            <person name="Guo Y."/>
            <person name="An N."/>
            <person name="Hu Y."/>
            <person name="Zheng Y."/>
            <person name="Shi Y."/>
            <person name="Li Z."/>
            <person name="Liu Q."/>
            <person name="Chen Y."/>
            <person name="Zhao J."/>
            <person name="Qu N."/>
            <person name="Zhao S."/>
            <person name="Tian F."/>
            <person name="Wang X."/>
            <person name="Wang H."/>
            <person name="Xu L."/>
            <person name="Liu X."/>
            <person name="Vinar T."/>
            <person name="Wang Y."/>
            <person name="Lam T.W."/>
            <person name="Yiu S.M."/>
            <person name="Liu S."/>
            <person name="Zhang H."/>
            <person name="Li D."/>
            <person name="Huang Y."/>
            <person name="Wang X."/>
            <person name="Yang G."/>
            <person name="Jiang Z."/>
            <person name="Wang J."/>
            <person name="Qin N."/>
            <person name="Li L."/>
            <person name="Li J."/>
            <person name="Bolund L."/>
            <person name="Kristiansen K."/>
            <person name="Wong G.K."/>
            <person name="Olson M."/>
            <person name="Zhang X."/>
            <person name="Li S."/>
            <person name="Yang H."/>
            <person name="Wang J."/>
            <person name="Wang J."/>
        </authorList>
    </citation>
    <scope>NUCLEOTIDE SEQUENCE [LARGE SCALE GENOMIC DNA]</scope>
</reference>
<protein>
    <submittedName>
        <fullName evidence="3">Uncharacterized protein</fullName>
    </submittedName>
</protein>
<feature type="non-terminal residue" evidence="3">
    <location>
        <position position="81"/>
    </location>
</feature>
<gene>
    <name evidence="3" type="ORF">PANDA_014669</name>
</gene>
<feature type="non-terminal residue" evidence="3">
    <location>
        <position position="1"/>
    </location>
</feature>
<dbReference type="InterPro" id="IPR026754">
    <property type="entry name" value="PPDPF"/>
</dbReference>
<evidence type="ECO:0000313" key="3">
    <source>
        <dbReference type="EMBL" id="EFB17892.1"/>
    </source>
</evidence>
<dbReference type="PANTHER" id="PTHR14572">
    <property type="entry name" value="PANCREATIC PROGENITOR CELL DIFFERENTIATION AND PROLIFERATION FACTOR"/>
    <property type="match status" value="1"/>
</dbReference>
<dbReference type="InParanoid" id="D2HRP0"/>
<sequence length="81" mass="8678">SCRSAKHLRKAVPHHPRLPRADPDTGGKAFSQKSSLPYIARVLKSPERLESSQASSGTITCDLALEAMRKQPGGKPGKANT</sequence>
<accession>D2HRP0</accession>
<evidence type="ECO:0000256" key="1">
    <source>
        <dbReference type="ARBA" id="ARBA00006609"/>
    </source>
</evidence>
<comment type="similarity">
    <text evidence="1">Belongs to the PPDPF family.</text>
</comment>
<name>D2HRP0_AILME</name>
<feature type="compositionally biased region" description="Basic residues" evidence="2">
    <location>
        <begin position="1"/>
        <end position="18"/>
    </location>
</feature>
<proteinExistence type="inferred from homology"/>
<dbReference type="AlphaFoldDB" id="D2HRP0"/>